<keyword evidence="4" id="KW-1185">Reference proteome</keyword>
<evidence type="ECO:0000256" key="1">
    <source>
        <dbReference type="SAM" id="SignalP"/>
    </source>
</evidence>
<feature type="signal peptide" evidence="1">
    <location>
        <begin position="1"/>
        <end position="30"/>
    </location>
</feature>
<gene>
    <name evidence="3" type="ORF">RDV84_09960</name>
</gene>
<dbReference type="SUPFAM" id="SSF53955">
    <property type="entry name" value="Lysozyme-like"/>
    <property type="match status" value="1"/>
</dbReference>
<dbReference type="Proteomes" id="UP001229313">
    <property type="component" value="Chromosome"/>
</dbReference>
<dbReference type="CDD" id="cd13400">
    <property type="entry name" value="LT_IagB-like"/>
    <property type="match status" value="1"/>
</dbReference>
<feature type="domain" description="Transglycosylase SLT" evidence="2">
    <location>
        <begin position="32"/>
        <end position="128"/>
    </location>
</feature>
<dbReference type="Gene3D" id="1.10.530.10">
    <property type="match status" value="1"/>
</dbReference>
<dbReference type="Pfam" id="PF01464">
    <property type="entry name" value="SLT"/>
    <property type="match status" value="1"/>
</dbReference>
<dbReference type="RefSeq" id="WP_309153290.1">
    <property type="nucleotide sequence ID" value="NZ_CP133568.1"/>
</dbReference>
<dbReference type="InterPro" id="IPR008258">
    <property type="entry name" value="Transglycosylase_SLT_dom_1"/>
</dbReference>
<organism evidence="3 4">
    <name type="scientific">Lysobacter yananisis</name>
    <dbReference type="NCBI Taxonomy" id="1003114"/>
    <lineage>
        <taxon>Bacteria</taxon>
        <taxon>Pseudomonadati</taxon>
        <taxon>Pseudomonadota</taxon>
        <taxon>Gammaproteobacteria</taxon>
        <taxon>Lysobacterales</taxon>
        <taxon>Lysobacteraceae</taxon>
        <taxon>Lysobacter</taxon>
    </lineage>
</organism>
<dbReference type="InterPro" id="IPR023346">
    <property type="entry name" value="Lysozyme-like_dom_sf"/>
</dbReference>
<keyword evidence="1" id="KW-0732">Signal</keyword>
<dbReference type="PROSITE" id="PS51318">
    <property type="entry name" value="TAT"/>
    <property type="match status" value="1"/>
</dbReference>
<accession>A0ABY9PE32</accession>
<dbReference type="InterPro" id="IPR006311">
    <property type="entry name" value="TAT_signal"/>
</dbReference>
<name>A0ABY9PE32_9GAMM</name>
<evidence type="ECO:0000313" key="3">
    <source>
        <dbReference type="EMBL" id="WMT05144.1"/>
    </source>
</evidence>
<reference evidence="3 4" key="1">
    <citation type="submission" date="2023-08" db="EMBL/GenBank/DDBJ databases">
        <title>The whole genome sequence of Lysobacter yananisis.</title>
        <authorList>
            <person name="Sun H."/>
        </authorList>
    </citation>
    <scope>NUCLEOTIDE SEQUENCE [LARGE SCALE GENOMIC DNA]</scope>
    <source>
        <strain evidence="3 4">SNNU513</strain>
    </source>
</reference>
<dbReference type="EMBL" id="CP133568">
    <property type="protein sequence ID" value="WMT05144.1"/>
    <property type="molecule type" value="Genomic_DNA"/>
</dbReference>
<feature type="chain" id="PRO_5045505670" evidence="1">
    <location>
        <begin position="31"/>
        <end position="207"/>
    </location>
</feature>
<protein>
    <submittedName>
        <fullName evidence="3">Lytic transglycosylase domain-containing protein</fullName>
    </submittedName>
</protein>
<proteinExistence type="predicted"/>
<evidence type="ECO:0000313" key="4">
    <source>
        <dbReference type="Proteomes" id="UP001229313"/>
    </source>
</evidence>
<evidence type="ECO:0000259" key="2">
    <source>
        <dbReference type="Pfam" id="PF01464"/>
    </source>
</evidence>
<sequence>MNPHRLPPRRRALAPSLALAALLASAPAAADCIDDAARYQGVHPHVLRAIAYHESRMKPETVNHNKNSTRDIGLMGINTVHGGELSRYGIGPDRLFDPCVNAYVGAWLLRRKVDKYGATWKAVAAYHSETPQIGEAYMRRIQDVMRRWGLLPAVAAAAAKPAPAAAQSSANATSDAMAAAAAVAPAAPQAATQSGGGGELGALATIR</sequence>